<evidence type="ECO:0000256" key="8">
    <source>
        <dbReference type="ARBA" id="ARBA00033102"/>
    </source>
</evidence>
<organism evidence="13 14">
    <name type="scientific">Nocardioides massiliensis</name>
    <dbReference type="NCBI Taxonomy" id="1325935"/>
    <lineage>
        <taxon>Bacteria</taxon>
        <taxon>Bacillati</taxon>
        <taxon>Actinomycetota</taxon>
        <taxon>Actinomycetes</taxon>
        <taxon>Propionibacteriales</taxon>
        <taxon>Nocardioidaceae</taxon>
        <taxon>Nocardioides</taxon>
    </lineage>
</organism>
<comment type="similarity">
    <text evidence="3 10">Belongs to the NadC/ModD family.</text>
</comment>
<evidence type="ECO:0000256" key="7">
    <source>
        <dbReference type="ARBA" id="ARBA00022679"/>
    </source>
</evidence>
<keyword evidence="14" id="KW-1185">Reference proteome</keyword>
<evidence type="ECO:0000256" key="3">
    <source>
        <dbReference type="ARBA" id="ARBA00009400"/>
    </source>
</evidence>
<dbReference type="GO" id="GO:0004514">
    <property type="term" value="F:nicotinate-nucleotide diphosphorylase (carboxylating) activity"/>
    <property type="evidence" value="ECO:0007669"/>
    <property type="project" value="UniProtKB-EC"/>
</dbReference>
<evidence type="ECO:0000256" key="1">
    <source>
        <dbReference type="ARBA" id="ARBA00003237"/>
    </source>
</evidence>
<dbReference type="CDD" id="cd01572">
    <property type="entry name" value="QPRTase"/>
    <property type="match status" value="1"/>
</dbReference>
<dbReference type="SUPFAM" id="SSF51690">
    <property type="entry name" value="Nicotinate/Quinolinate PRTase C-terminal domain-like"/>
    <property type="match status" value="1"/>
</dbReference>
<dbReference type="EMBL" id="JAUSQM010000001">
    <property type="protein sequence ID" value="MDP9821608.1"/>
    <property type="molecule type" value="Genomic_DNA"/>
</dbReference>
<dbReference type="PANTHER" id="PTHR32179">
    <property type="entry name" value="NICOTINATE-NUCLEOTIDE PYROPHOSPHORYLASE [CARBOXYLATING]"/>
    <property type="match status" value="1"/>
</dbReference>
<dbReference type="InterPro" id="IPR013785">
    <property type="entry name" value="Aldolase_TIM"/>
</dbReference>
<dbReference type="PANTHER" id="PTHR32179:SF3">
    <property type="entry name" value="NICOTINATE-NUCLEOTIDE PYROPHOSPHORYLASE [CARBOXYLATING]"/>
    <property type="match status" value="1"/>
</dbReference>
<evidence type="ECO:0000259" key="11">
    <source>
        <dbReference type="Pfam" id="PF01729"/>
    </source>
</evidence>
<evidence type="ECO:0000256" key="4">
    <source>
        <dbReference type="ARBA" id="ARBA00011944"/>
    </source>
</evidence>
<dbReference type="NCBIfam" id="TIGR00078">
    <property type="entry name" value="nadC"/>
    <property type="match status" value="1"/>
</dbReference>
<evidence type="ECO:0000259" key="12">
    <source>
        <dbReference type="Pfam" id="PF02749"/>
    </source>
</evidence>
<comment type="catalytic activity">
    <reaction evidence="9">
        <text>nicotinate beta-D-ribonucleotide + CO2 + diphosphate = quinolinate + 5-phospho-alpha-D-ribose 1-diphosphate + 2 H(+)</text>
        <dbReference type="Rhea" id="RHEA:12733"/>
        <dbReference type="ChEBI" id="CHEBI:15378"/>
        <dbReference type="ChEBI" id="CHEBI:16526"/>
        <dbReference type="ChEBI" id="CHEBI:29959"/>
        <dbReference type="ChEBI" id="CHEBI:33019"/>
        <dbReference type="ChEBI" id="CHEBI:57502"/>
        <dbReference type="ChEBI" id="CHEBI:58017"/>
        <dbReference type="EC" id="2.4.2.19"/>
    </reaction>
</comment>
<name>A0ABT9NMF5_9ACTN</name>
<evidence type="ECO:0000256" key="2">
    <source>
        <dbReference type="ARBA" id="ARBA00004893"/>
    </source>
</evidence>
<dbReference type="InterPro" id="IPR022412">
    <property type="entry name" value="Quinolinate_PRibosylTrfase_N"/>
</dbReference>
<dbReference type="Pfam" id="PF02749">
    <property type="entry name" value="QRPTase_N"/>
    <property type="match status" value="1"/>
</dbReference>
<comment type="pathway">
    <text evidence="2">Cofactor biosynthesis; NAD(+) biosynthesis; nicotinate D-ribonucleotide from quinolinate: step 1/1.</text>
</comment>
<dbReference type="InterPro" id="IPR002638">
    <property type="entry name" value="Quinolinate_PRibosylTrfase_C"/>
</dbReference>
<evidence type="ECO:0000313" key="13">
    <source>
        <dbReference type="EMBL" id="MDP9821608.1"/>
    </source>
</evidence>
<protein>
    <recommendedName>
        <fullName evidence="4">nicotinate-nucleotide diphosphorylase (carboxylating)</fullName>
        <ecNumber evidence="4">2.4.2.19</ecNumber>
    </recommendedName>
    <alternativeName>
        <fullName evidence="8">Quinolinate phosphoribosyltransferase [decarboxylating]</fullName>
    </alternativeName>
</protein>
<dbReference type="InterPro" id="IPR037128">
    <property type="entry name" value="Quinolinate_PRibosylTase_N_sf"/>
</dbReference>
<feature type="domain" description="Quinolinate phosphoribosyl transferase N-terminal" evidence="12">
    <location>
        <begin position="49"/>
        <end position="135"/>
    </location>
</feature>
<evidence type="ECO:0000256" key="10">
    <source>
        <dbReference type="PIRNR" id="PIRNR006250"/>
    </source>
</evidence>
<evidence type="ECO:0000256" key="6">
    <source>
        <dbReference type="ARBA" id="ARBA00022676"/>
    </source>
</evidence>
<reference evidence="13 14" key="1">
    <citation type="submission" date="2023-07" db="EMBL/GenBank/DDBJ databases">
        <title>Sequencing the genomes of 1000 actinobacteria strains.</title>
        <authorList>
            <person name="Klenk H.-P."/>
        </authorList>
    </citation>
    <scope>NUCLEOTIDE SEQUENCE [LARGE SCALE GENOMIC DNA]</scope>
    <source>
        <strain evidence="13 14">GD13</strain>
    </source>
</reference>
<dbReference type="Pfam" id="PF01729">
    <property type="entry name" value="QRPTase_C"/>
    <property type="match status" value="1"/>
</dbReference>
<comment type="caution">
    <text evidence="13">The sequence shown here is derived from an EMBL/GenBank/DDBJ whole genome shotgun (WGS) entry which is preliminary data.</text>
</comment>
<evidence type="ECO:0000256" key="5">
    <source>
        <dbReference type="ARBA" id="ARBA00022642"/>
    </source>
</evidence>
<evidence type="ECO:0000313" key="14">
    <source>
        <dbReference type="Proteomes" id="UP001240447"/>
    </source>
</evidence>
<keyword evidence="6 10" id="KW-0328">Glycosyltransferase</keyword>
<dbReference type="Proteomes" id="UP001240447">
    <property type="component" value="Unassembled WGS sequence"/>
</dbReference>
<dbReference type="InterPro" id="IPR004393">
    <property type="entry name" value="NadC"/>
</dbReference>
<dbReference type="InterPro" id="IPR036068">
    <property type="entry name" value="Nicotinate_pribotase-like_C"/>
</dbReference>
<keyword evidence="7 10" id="KW-0808">Transferase</keyword>
<dbReference type="PIRSF" id="PIRSF006250">
    <property type="entry name" value="NadC_ModD"/>
    <property type="match status" value="1"/>
</dbReference>
<dbReference type="SUPFAM" id="SSF54675">
    <property type="entry name" value="Nicotinate/Quinolinate PRTase N-terminal domain-like"/>
    <property type="match status" value="1"/>
</dbReference>
<dbReference type="InterPro" id="IPR027277">
    <property type="entry name" value="NadC/ModD"/>
</dbReference>
<gene>
    <name evidence="13" type="ORF">J2S59_001417</name>
</gene>
<dbReference type="RefSeq" id="WP_068116475.1">
    <property type="nucleotide sequence ID" value="NZ_CCXJ01000025.1"/>
</dbReference>
<accession>A0ABT9NMF5</accession>
<dbReference type="EC" id="2.4.2.19" evidence="4"/>
<dbReference type="Gene3D" id="3.20.20.70">
    <property type="entry name" value="Aldolase class I"/>
    <property type="match status" value="1"/>
</dbReference>
<feature type="domain" description="Quinolinate phosphoribosyl transferase C-terminal" evidence="11">
    <location>
        <begin position="137"/>
        <end position="305"/>
    </location>
</feature>
<dbReference type="Gene3D" id="3.90.1170.20">
    <property type="entry name" value="Quinolinate phosphoribosyl transferase, N-terminal domain"/>
    <property type="match status" value="1"/>
</dbReference>
<evidence type="ECO:0000256" key="9">
    <source>
        <dbReference type="ARBA" id="ARBA00047445"/>
    </source>
</evidence>
<sequence length="313" mass="32931">MTPDHVVARTSYADLPSELTTELRAAGLGPEDLYGAVARAISEDVPGTDVTSVATIPETLPGTADLVARRPGTIAGLGVAELVLRYVIGPDVEVARHAADGDRVEPGAVLMSVTGPVLRLLVAERTALNYLGRLSGIATETARWVEALAGTATRVRDTRKTTPGWRDLEKYAVRCGGGVNHRRSLSDQALVKDNHVLGAGGVVEAYRAVRDHYAGQVPPLAIQVEVDSLEQLRELLDAGAEQVLLDNMTPEQVAEAVELTAGRAQLEASGGLDLEVAAAYARAGVDFLAVGALTHSARVLDIGLDLREEAGRG</sequence>
<proteinExistence type="inferred from homology"/>
<comment type="function">
    <text evidence="1">Involved in the catabolism of quinolinic acid (QA).</text>
</comment>
<keyword evidence="5" id="KW-0662">Pyridine nucleotide biosynthesis</keyword>